<name>A0ABM8YBI5_9BACI</name>
<feature type="domain" description="DUF4178" evidence="1">
    <location>
        <begin position="28"/>
        <end position="157"/>
    </location>
</feature>
<keyword evidence="3" id="KW-1185">Reference proteome</keyword>
<dbReference type="RefSeq" id="WP_230575236.1">
    <property type="nucleotide sequence ID" value="NZ_CAKJTI010000010.1"/>
</dbReference>
<reference evidence="2 3" key="1">
    <citation type="submission" date="2021-10" db="EMBL/GenBank/DDBJ databases">
        <authorList>
            <person name="Criscuolo A."/>
        </authorList>
    </citation>
    <scope>NUCLEOTIDE SEQUENCE [LARGE SCALE GENOMIC DNA]</scope>
    <source>
        <strain evidence="3">CIP 111899</strain>
    </source>
</reference>
<dbReference type="Proteomes" id="UP000789423">
    <property type="component" value="Unassembled WGS sequence"/>
</dbReference>
<evidence type="ECO:0000259" key="1">
    <source>
        <dbReference type="Pfam" id="PF13785"/>
    </source>
</evidence>
<dbReference type="EMBL" id="CAKJTI010000010">
    <property type="protein sequence ID" value="CAG9613136.1"/>
    <property type="molecule type" value="Genomic_DNA"/>
</dbReference>
<sequence>MSLFKRIKNILKSPEPVKPEKSVLSLEPGDILEVSLVTYEIIGKTRMHERNEIFLTLQDGNTIRYLKVENREKVYYELYTPIDGRLDSFNEIPTTIEMDDLEYYMEEQYSCRASITGKTPFAVSGEQHVWEFQSDNRKLLRIEWQEGRTMMYEGETILTADVQIIRAT</sequence>
<comment type="caution">
    <text evidence="2">The sequence shown here is derived from an EMBL/GenBank/DDBJ whole genome shotgun (WGS) entry which is preliminary data.</text>
</comment>
<dbReference type="InterPro" id="IPR025235">
    <property type="entry name" value="DUF4178"/>
</dbReference>
<accession>A0ABM8YBI5</accession>
<evidence type="ECO:0000313" key="3">
    <source>
        <dbReference type="Proteomes" id="UP000789423"/>
    </source>
</evidence>
<evidence type="ECO:0000313" key="2">
    <source>
        <dbReference type="EMBL" id="CAG9613136.1"/>
    </source>
</evidence>
<organism evidence="2 3">
    <name type="scientific">Bacillus rhizoplanae</name>
    <dbReference type="NCBI Taxonomy" id="2880966"/>
    <lineage>
        <taxon>Bacteria</taxon>
        <taxon>Bacillati</taxon>
        <taxon>Bacillota</taxon>
        <taxon>Bacilli</taxon>
        <taxon>Bacillales</taxon>
        <taxon>Bacillaceae</taxon>
        <taxon>Bacillus</taxon>
    </lineage>
</organism>
<gene>
    <name evidence="2" type="ORF">BACCIP111899_02331</name>
</gene>
<proteinExistence type="predicted"/>
<protein>
    <recommendedName>
        <fullName evidence="1">DUF4178 domain-containing protein</fullName>
    </recommendedName>
</protein>
<dbReference type="Pfam" id="PF13785">
    <property type="entry name" value="DUF4178"/>
    <property type="match status" value="1"/>
</dbReference>